<sequence length="374" mass="41972">MSTVVATNTLPINTESSVIFSTFDQCEIKEIYTYEGGSTVAWVVFETPEAAQKFADECDGYPFGGTDQKMYTNMSTHADIADEATNLLSKFLDERDNQVESHTVKITGLPQNQTIRNLNELCQSFDDAHFHWEQYSSFIDNYPEPTQMLEFDSPEPGIGLVRVAEPHMAVDIVLQTAGTYWKNATINAKCVPDLEMDQMLVKKPACEAKGVELFVTGLWPNTSSTEVLRFFKDYPIRDINMPPGGKHFCFILVAQDDVDKILARFAGGVWCQGRMLRARLLGKKTRTVKKPVLHTEEDIAQKPMTELTVSNLPYEVSESSIRIAFQGFTVCKVDLKKIYASVVIATDEVGRAMKTLPGRWVGGRKMNVKVEHSL</sequence>
<dbReference type="InterPro" id="IPR012677">
    <property type="entry name" value="Nucleotide-bd_a/b_plait_sf"/>
</dbReference>
<reference evidence="2" key="1">
    <citation type="journal article" date="2018" name="BMC Genomics">
        <title>Comparative genomics of the wheat fungal pathogen Pyrenophora tritici-repentis reveals chromosomal variations and genome plasticity.</title>
        <authorList>
            <person name="Moolhuijzen P."/>
            <person name="See P.T."/>
            <person name="Hane J.K."/>
            <person name="Shi G."/>
            <person name="Liu Z."/>
            <person name="Oliver R.P."/>
            <person name="Moffat C.S."/>
        </authorList>
    </citation>
    <scope>NUCLEOTIDE SEQUENCE [LARGE SCALE GENOMIC DNA]</scope>
    <source>
        <strain evidence="2">M4</strain>
    </source>
</reference>
<evidence type="ECO:0000313" key="4">
    <source>
        <dbReference type="Proteomes" id="UP000249757"/>
    </source>
</evidence>
<dbReference type="InterPro" id="IPR035979">
    <property type="entry name" value="RBD_domain_sf"/>
</dbReference>
<dbReference type="OrthoDB" id="3687416at2759"/>
<dbReference type="EMBL" id="NRDI02000001">
    <property type="protein sequence ID" value="KAI1520072.1"/>
    <property type="molecule type" value="Genomic_DNA"/>
</dbReference>
<keyword evidence="4" id="KW-1185">Reference proteome</keyword>
<dbReference type="OMA" id="MSTHADI"/>
<dbReference type="Proteomes" id="UP000249757">
    <property type="component" value="Unassembled WGS sequence"/>
</dbReference>
<dbReference type="EMBL" id="NQIK02000001">
    <property type="protein sequence ID" value="KAF7576237.1"/>
    <property type="molecule type" value="Genomic_DNA"/>
</dbReference>
<feature type="domain" description="RRM" evidence="1">
    <location>
        <begin position="306"/>
        <end position="369"/>
    </location>
</feature>
<dbReference type="SMART" id="SM00360">
    <property type="entry name" value="RRM"/>
    <property type="match status" value="2"/>
</dbReference>
<evidence type="ECO:0000313" key="2">
    <source>
        <dbReference type="EMBL" id="KAF7576237.1"/>
    </source>
</evidence>
<dbReference type="AlphaFoldDB" id="A0A2W1DTI0"/>
<dbReference type="GO" id="GO:0003723">
    <property type="term" value="F:RNA binding"/>
    <property type="evidence" value="ECO:0007669"/>
    <property type="project" value="InterPro"/>
</dbReference>
<dbReference type="SUPFAM" id="SSF54928">
    <property type="entry name" value="RNA-binding domain, RBD"/>
    <property type="match status" value="3"/>
</dbReference>
<dbReference type="CDD" id="cd00590">
    <property type="entry name" value="RRM_SF"/>
    <property type="match status" value="3"/>
</dbReference>
<reference evidence="3" key="3">
    <citation type="journal article" date="2022" name="bioRxiv">
        <title>A global pangenome for the wheat fungal pathogen Pyrenophora tritici-repentis and prediction of effector protein structural homology.</title>
        <authorList>
            <person name="Moolhuijzen P."/>
            <person name="See P.T."/>
            <person name="Shi G."/>
            <person name="Powell H.R."/>
            <person name="Cockram J."/>
            <person name="Jorgensen L.N."/>
            <person name="Benslimane H."/>
            <person name="Strelkov S.E."/>
            <person name="Turner J."/>
            <person name="Liu Z."/>
            <person name="Moffat C.S."/>
        </authorList>
    </citation>
    <scope>NUCLEOTIDE SEQUENCE</scope>
    <source>
        <strain evidence="3">86-124</strain>
    </source>
</reference>
<proteinExistence type="predicted"/>
<name>A0A2W1DTI0_9PLEO</name>
<dbReference type="Gene3D" id="3.30.70.330">
    <property type="match status" value="1"/>
</dbReference>
<comment type="caution">
    <text evidence="3">The sequence shown here is derived from an EMBL/GenBank/DDBJ whole genome shotgun (WGS) entry which is preliminary data.</text>
</comment>
<accession>A0A2W1DTI0</accession>
<evidence type="ECO:0000313" key="3">
    <source>
        <dbReference type="EMBL" id="KAI1520072.1"/>
    </source>
</evidence>
<gene>
    <name evidence="3" type="ORF">Ptr86124_000440</name>
    <name evidence="2" type="ORF">PtrM4_004770</name>
</gene>
<reference evidence="3" key="2">
    <citation type="submission" date="2021-05" db="EMBL/GenBank/DDBJ databases">
        <authorList>
            <person name="Moolhuijzen P.M."/>
            <person name="Moffat C.S."/>
        </authorList>
    </citation>
    <scope>NUCLEOTIDE SEQUENCE</scope>
    <source>
        <strain evidence="3">86-124</strain>
    </source>
</reference>
<reference evidence="4" key="4">
    <citation type="journal article" date="2022" name="Microb. Genom.">
        <title>A global pangenome for the wheat fungal pathogen Pyrenophora tritici-repentis and prediction of effector protein structural homology.</title>
        <authorList>
            <person name="Moolhuijzen P.M."/>
            <person name="See P.T."/>
            <person name="Shi G."/>
            <person name="Powell H.R."/>
            <person name="Cockram J."/>
            <person name="Jorgensen L.N."/>
            <person name="Benslimane H."/>
            <person name="Strelkov S.E."/>
            <person name="Turner J."/>
            <person name="Liu Z."/>
            <person name="Moffat C.S."/>
        </authorList>
    </citation>
    <scope>NUCLEOTIDE SEQUENCE [LARGE SCALE GENOMIC DNA]</scope>
</reference>
<evidence type="ECO:0000259" key="1">
    <source>
        <dbReference type="SMART" id="SM00360"/>
    </source>
</evidence>
<protein>
    <submittedName>
        <fullName evidence="3">RNA recognition motif</fullName>
    </submittedName>
    <submittedName>
        <fullName evidence="2">RRM-1 multi-domain protein</fullName>
    </submittedName>
</protein>
<feature type="domain" description="RRM" evidence="1">
    <location>
        <begin position="212"/>
        <end position="279"/>
    </location>
</feature>
<dbReference type="Proteomes" id="UP000245464">
    <property type="component" value="Chromosome 1"/>
</dbReference>
<dbReference type="InterPro" id="IPR000504">
    <property type="entry name" value="RRM_dom"/>
</dbReference>
<organism evidence="3 4">
    <name type="scientific">Pyrenophora tritici-repentis</name>
    <dbReference type="NCBI Taxonomy" id="45151"/>
    <lineage>
        <taxon>Eukaryota</taxon>
        <taxon>Fungi</taxon>
        <taxon>Dikarya</taxon>
        <taxon>Ascomycota</taxon>
        <taxon>Pezizomycotina</taxon>
        <taxon>Dothideomycetes</taxon>
        <taxon>Pleosporomycetidae</taxon>
        <taxon>Pleosporales</taxon>
        <taxon>Pleosporineae</taxon>
        <taxon>Pleosporaceae</taxon>
        <taxon>Pyrenophora</taxon>
    </lineage>
</organism>